<dbReference type="CDD" id="cd01949">
    <property type="entry name" value="GGDEF"/>
    <property type="match status" value="1"/>
</dbReference>
<reference evidence="5 6" key="1">
    <citation type="submission" date="2006-08" db="EMBL/GenBank/DDBJ databases">
        <title>Complete sequence of Shewanella frigidimarina NCIMB 400.</title>
        <authorList>
            <consortium name="US DOE Joint Genome Institute"/>
            <person name="Copeland A."/>
            <person name="Lucas S."/>
            <person name="Lapidus A."/>
            <person name="Barry K."/>
            <person name="Detter J.C."/>
            <person name="Glavina del Rio T."/>
            <person name="Hammon N."/>
            <person name="Israni S."/>
            <person name="Dalin E."/>
            <person name="Tice H."/>
            <person name="Pitluck S."/>
            <person name="Fredrickson J.K."/>
            <person name="Kolker E."/>
            <person name="McCuel L.A."/>
            <person name="DiChristina T."/>
            <person name="Nealson K.H."/>
            <person name="Newman D."/>
            <person name="Tiedje J.M."/>
            <person name="Zhou J."/>
            <person name="Romine M.F."/>
            <person name="Culley D.E."/>
            <person name="Serres M."/>
            <person name="Chertkov O."/>
            <person name="Brettin T."/>
            <person name="Bruce D."/>
            <person name="Han C."/>
            <person name="Tapia R."/>
            <person name="Gilna P."/>
            <person name="Schmutz J."/>
            <person name="Larimer F."/>
            <person name="Land M."/>
            <person name="Hauser L."/>
            <person name="Kyrpides N."/>
            <person name="Mikhailova N."/>
            <person name="Richardson P."/>
        </authorList>
    </citation>
    <scope>NUCLEOTIDE SEQUENCE [LARGE SCALE GENOMIC DNA]</scope>
    <source>
        <strain evidence="5 6">NCIMB 400</strain>
    </source>
</reference>
<feature type="transmembrane region" description="Helical" evidence="3">
    <location>
        <begin position="24"/>
        <end position="47"/>
    </location>
</feature>
<dbReference type="KEGG" id="sfr:Sfri_0093"/>
<evidence type="ECO:0000313" key="5">
    <source>
        <dbReference type="EMBL" id="ABI69956.1"/>
    </source>
</evidence>
<dbReference type="GO" id="GO:0043709">
    <property type="term" value="P:cell adhesion involved in single-species biofilm formation"/>
    <property type="evidence" value="ECO:0007669"/>
    <property type="project" value="TreeGrafter"/>
</dbReference>
<evidence type="ECO:0000259" key="4">
    <source>
        <dbReference type="PROSITE" id="PS50887"/>
    </source>
</evidence>
<dbReference type="STRING" id="318167.Sfri_0093"/>
<sequence length="426" mass="48162">MLISHYGIVFFTILMSHMEHNQSIIFVQFFSLIAVSCAIAWTLLACLLRIAPKASWCFAATNICTLIGIMLYTQRTEAINYLYWFVADMTILVGFTLVRWGSQHLFKQPLSYRFDLILLATTALLMLLVPPSLTYAVYLVIVMSITAATFITLSGIDNFRAVKKHLPLHYAALINVPFFTIGLLFIIRAVVLLLFPDELANISAADKLNSSLVMWSYIILLLLTNLVLFGNALTRLVYKVARLANKDQLTGLWNRHSLLNKLEEVDALWLRNGLAYSLMVLDLDHFKRINDTYGHLAGDMVLKNTADILQKSLRKIDFVCRYGGEEFLIILPLTNKKEAQIVAEKVQQKINENTVLWQKTHINTTLSIGYATCKTHLSIEQLLQLADDAMYLAKSKGRNTICSMDAMEDSMDSMEESNAAIITEQS</sequence>
<dbReference type="GO" id="GO:1902201">
    <property type="term" value="P:negative regulation of bacterial-type flagellum-dependent cell motility"/>
    <property type="evidence" value="ECO:0007669"/>
    <property type="project" value="TreeGrafter"/>
</dbReference>
<keyword evidence="6" id="KW-1185">Reference proteome</keyword>
<dbReference type="InterPro" id="IPR000160">
    <property type="entry name" value="GGDEF_dom"/>
</dbReference>
<evidence type="ECO:0000256" key="2">
    <source>
        <dbReference type="ARBA" id="ARBA00012528"/>
    </source>
</evidence>
<dbReference type="Gene3D" id="3.30.70.270">
    <property type="match status" value="1"/>
</dbReference>
<dbReference type="EMBL" id="CP000447">
    <property type="protein sequence ID" value="ABI69956.1"/>
    <property type="molecule type" value="Genomic_DNA"/>
</dbReference>
<protein>
    <recommendedName>
        <fullName evidence="2">diguanylate cyclase</fullName>
        <ecNumber evidence="2">2.7.7.65</ecNumber>
    </recommendedName>
</protein>
<dbReference type="InterPro" id="IPR043128">
    <property type="entry name" value="Rev_trsase/Diguanyl_cyclase"/>
</dbReference>
<dbReference type="Pfam" id="PF00990">
    <property type="entry name" value="GGDEF"/>
    <property type="match status" value="1"/>
</dbReference>
<dbReference type="SUPFAM" id="SSF55073">
    <property type="entry name" value="Nucleotide cyclase"/>
    <property type="match status" value="1"/>
</dbReference>
<dbReference type="EC" id="2.7.7.65" evidence="2"/>
<feature type="domain" description="GGDEF" evidence="4">
    <location>
        <begin position="274"/>
        <end position="406"/>
    </location>
</feature>
<feature type="transmembrane region" description="Helical" evidence="3">
    <location>
        <begin position="78"/>
        <end position="98"/>
    </location>
</feature>
<feature type="transmembrane region" description="Helical" evidence="3">
    <location>
        <begin position="135"/>
        <end position="156"/>
    </location>
</feature>
<dbReference type="Proteomes" id="UP000000684">
    <property type="component" value="Chromosome"/>
</dbReference>
<comment type="cofactor">
    <cofactor evidence="1">
        <name>Mg(2+)</name>
        <dbReference type="ChEBI" id="CHEBI:18420"/>
    </cofactor>
</comment>
<evidence type="ECO:0000313" key="6">
    <source>
        <dbReference type="Proteomes" id="UP000000684"/>
    </source>
</evidence>
<name>Q089V9_SHEFN</name>
<proteinExistence type="predicted"/>
<dbReference type="PANTHER" id="PTHR45138">
    <property type="entry name" value="REGULATORY COMPONENTS OF SENSORY TRANSDUCTION SYSTEM"/>
    <property type="match status" value="1"/>
</dbReference>
<organism evidence="5 6">
    <name type="scientific">Shewanella frigidimarina (strain NCIMB 400)</name>
    <dbReference type="NCBI Taxonomy" id="318167"/>
    <lineage>
        <taxon>Bacteria</taxon>
        <taxon>Pseudomonadati</taxon>
        <taxon>Pseudomonadota</taxon>
        <taxon>Gammaproteobacteria</taxon>
        <taxon>Alteromonadales</taxon>
        <taxon>Shewanellaceae</taxon>
        <taxon>Shewanella</taxon>
    </lineage>
</organism>
<dbReference type="InterPro" id="IPR029787">
    <property type="entry name" value="Nucleotide_cyclase"/>
</dbReference>
<dbReference type="eggNOG" id="COG3706">
    <property type="taxonomic scope" value="Bacteria"/>
</dbReference>
<feature type="transmembrane region" description="Helical" evidence="3">
    <location>
        <begin position="215"/>
        <end position="238"/>
    </location>
</feature>
<evidence type="ECO:0000256" key="1">
    <source>
        <dbReference type="ARBA" id="ARBA00001946"/>
    </source>
</evidence>
<dbReference type="GO" id="GO:0052621">
    <property type="term" value="F:diguanylate cyclase activity"/>
    <property type="evidence" value="ECO:0007669"/>
    <property type="project" value="UniProtKB-EC"/>
</dbReference>
<accession>Q089V9</accession>
<keyword evidence="3" id="KW-0472">Membrane</keyword>
<dbReference type="NCBIfam" id="TIGR00254">
    <property type="entry name" value="GGDEF"/>
    <property type="match status" value="1"/>
</dbReference>
<dbReference type="HOGENOM" id="CLU_000445_11_1_6"/>
<dbReference type="SMART" id="SM00267">
    <property type="entry name" value="GGDEF"/>
    <property type="match status" value="1"/>
</dbReference>
<feature type="transmembrane region" description="Helical" evidence="3">
    <location>
        <begin position="168"/>
        <end position="195"/>
    </location>
</feature>
<dbReference type="PROSITE" id="PS50887">
    <property type="entry name" value="GGDEF"/>
    <property type="match status" value="1"/>
</dbReference>
<gene>
    <name evidence="5" type="ordered locus">Sfri_0093</name>
</gene>
<dbReference type="GO" id="GO:0005886">
    <property type="term" value="C:plasma membrane"/>
    <property type="evidence" value="ECO:0007669"/>
    <property type="project" value="TreeGrafter"/>
</dbReference>
<keyword evidence="3" id="KW-0812">Transmembrane</keyword>
<keyword evidence="3" id="KW-1133">Transmembrane helix</keyword>
<dbReference type="OrthoDB" id="9813903at2"/>
<evidence type="ECO:0000256" key="3">
    <source>
        <dbReference type="SAM" id="Phobius"/>
    </source>
</evidence>
<feature type="transmembrane region" description="Helical" evidence="3">
    <location>
        <begin position="110"/>
        <end position="129"/>
    </location>
</feature>
<dbReference type="PANTHER" id="PTHR45138:SF24">
    <property type="entry name" value="DIGUANYLATE CYCLASE DGCC-RELATED"/>
    <property type="match status" value="1"/>
</dbReference>
<feature type="transmembrane region" description="Helical" evidence="3">
    <location>
        <begin position="54"/>
        <end position="72"/>
    </location>
</feature>
<dbReference type="AlphaFoldDB" id="Q089V9"/>
<dbReference type="FunFam" id="3.30.70.270:FF:000001">
    <property type="entry name" value="Diguanylate cyclase domain protein"/>
    <property type="match status" value="1"/>
</dbReference>
<dbReference type="InterPro" id="IPR050469">
    <property type="entry name" value="Diguanylate_Cyclase"/>
</dbReference>